<organism evidence="2 3">
    <name type="scientific">Elysia crispata</name>
    <name type="common">lettuce slug</name>
    <dbReference type="NCBI Taxonomy" id="231223"/>
    <lineage>
        <taxon>Eukaryota</taxon>
        <taxon>Metazoa</taxon>
        <taxon>Spiralia</taxon>
        <taxon>Lophotrochozoa</taxon>
        <taxon>Mollusca</taxon>
        <taxon>Gastropoda</taxon>
        <taxon>Heterobranchia</taxon>
        <taxon>Euthyneura</taxon>
        <taxon>Panpulmonata</taxon>
        <taxon>Sacoglossa</taxon>
        <taxon>Placobranchoidea</taxon>
        <taxon>Plakobranchidae</taxon>
        <taxon>Elysia</taxon>
    </lineage>
</organism>
<feature type="region of interest" description="Disordered" evidence="1">
    <location>
        <begin position="1"/>
        <end position="79"/>
    </location>
</feature>
<evidence type="ECO:0000313" key="3">
    <source>
        <dbReference type="Proteomes" id="UP001283361"/>
    </source>
</evidence>
<evidence type="ECO:0000313" key="2">
    <source>
        <dbReference type="EMBL" id="KAK3787804.1"/>
    </source>
</evidence>
<feature type="compositionally biased region" description="Basic and acidic residues" evidence="1">
    <location>
        <begin position="1"/>
        <end position="11"/>
    </location>
</feature>
<comment type="caution">
    <text evidence="2">The sequence shown here is derived from an EMBL/GenBank/DDBJ whole genome shotgun (WGS) entry which is preliminary data.</text>
</comment>
<protein>
    <submittedName>
        <fullName evidence="2">Uncharacterized protein</fullName>
    </submittedName>
</protein>
<dbReference type="Proteomes" id="UP001283361">
    <property type="component" value="Unassembled WGS sequence"/>
</dbReference>
<name>A0AAE1AH13_9GAST</name>
<accession>A0AAE1AH13</accession>
<dbReference type="EMBL" id="JAWDGP010001837">
    <property type="protein sequence ID" value="KAK3787804.1"/>
    <property type="molecule type" value="Genomic_DNA"/>
</dbReference>
<proteinExistence type="predicted"/>
<keyword evidence="3" id="KW-1185">Reference proteome</keyword>
<dbReference type="AlphaFoldDB" id="A0AAE1AH13"/>
<evidence type="ECO:0000256" key="1">
    <source>
        <dbReference type="SAM" id="MobiDB-lite"/>
    </source>
</evidence>
<sequence length="146" mass="16683">MPRCSDVDISRGTDFQSSTHEKHRGTEFQSSTHEKHRGTEFQSSTHEKHRGTEFQSSTHEKHRGTEFQSSTHEKHISGNNTRYTCTRQLLLPTLLNFLSFSPSLILRQPRNIKLMLNDLLPLLASEVRLELRQGLGMVSRSLSPAV</sequence>
<gene>
    <name evidence="2" type="ORF">RRG08_038508</name>
</gene>
<reference evidence="2" key="1">
    <citation type="journal article" date="2023" name="G3 (Bethesda)">
        <title>A reference genome for the long-term kleptoplast-retaining sea slug Elysia crispata morphotype clarki.</title>
        <authorList>
            <person name="Eastman K.E."/>
            <person name="Pendleton A.L."/>
            <person name="Shaikh M.A."/>
            <person name="Suttiyut T."/>
            <person name="Ogas R."/>
            <person name="Tomko P."/>
            <person name="Gavelis G."/>
            <person name="Widhalm J.R."/>
            <person name="Wisecaver J.H."/>
        </authorList>
    </citation>
    <scope>NUCLEOTIDE SEQUENCE</scope>
    <source>
        <strain evidence="2">ECLA1</strain>
    </source>
</reference>